<accession>A0A9K3KK65</accession>
<comment type="caution">
    <text evidence="2">The sequence shown here is derived from an EMBL/GenBank/DDBJ whole genome shotgun (WGS) entry which is preliminary data.</text>
</comment>
<reference evidence="2" key="1">
    <citation type="journal article" date="2021" name="Sci. Rep.">
        <title>Diploid genomic architecture of Nitzschia inconspicua, an elite biomass production diatom.</title>
        <authorList>
            <person name="Oliver A."/>
            <person name="Podell S."/>
            <person name="Pinowska A."/>
            <person name="Traller J.C."/>
            <person name="Smith S.R."/>
            <person name="McClure R."/>
            <person name="Beliaev A."/>
            <person name="Bohutskyi P."/>
            <person name="Hill E.A."/>
            <person name="Rabines A."/>
            <person name="Zheng H."/>
            <person name="Allen L.Z."/>
            <person name="Kuo A."/>
            <person name="Grigoriev I.V."/>
            <person name="Allen A.E."/>
            <person name="Hazlebeck D."/>
            <person name="Allen E.E."/>
        </authorList>
    </citation>
    <scope>NUCLEOTIDE SEQUENCE</scope>
    <source>
        <strain evidence="2">Hildebrandi</strain>
    </source>
</reference>
<keyword evidence="3" id="KW-1185">Reference proteome</keyword>
<sequence>MFSANENLALRQHKRRIVQRVEQTMPEEALDMGTTVMVMQVSCKAPGCVPVETAIIIIFPTTTTTSATTELVPGLKESRGGGSFKTKILKPMAEVDEDDILDALPPAFVGGRRSMERLCRRARDVMLAQITQLFGEEPSEREDRQAMALYLQQCLQDYIDHDCVPPELDQLYPETETNSDTEKGKQGKDDPKSSSSSSVLQDQQLSATSTITVSTPTTERSSVIPAKGNIVVRRPNSGDSNDFPTAISNSTNTATTTISVRPAPPKHGRSIQQAMTTSNASRIARLFEREHAPGIRQAGCPCCDPENPSALMENMMML</sequence>
<feature type="compositionally biased region" description="Basic and acidic residues" evidence="1">
    <location>
        <begin position="180"/>
        <end position="192"/>
    </location>
</feature>
<feature type="compositionally biased region" description="Low complexity" evidence="1">
    <location>
        <begin position="206"/>
        <end position="221"/>
    </location>
</feature>
<dbReference type="Proteomes" id="UP000693970">
    <property type="component" value="Unassembled WGS sequence"/>
</dbReference>
<dbReference type="AlphaFoldDB" id="A0A9K3KK65"/>
<dbReference type="EMBL" id="JAGRRH010000022">
    <property type="protein sequence ID" value="KAG7344806.1"/>
    <property type="molecule type" value="Genomic_DNA"/>
</dbReference>
<gene>
    <name evidence="2" type="ORF">IV203_032337</name>
</gene>
<evidence type="ECO:0000313" key="2">
    <source>
        <dbReference type="EMBL" id="KAG7344806.1"/>
    </source>
</evidence>
<dbReference type="OrthoDB" id="199379at2759"/>
<evidence type="ECO:0000256" key="1">
    <source>
        <dbReference type="SAM" id="MobiDB-lite"/>
    </source>
</evidence>
<reference evidence="2" key="2">
    <citation type="submission" date="2021-04" db="EMBL/GenBank/DDBJ databases">
        <authorList>
            <person name="Podell S."/>
        </authorList>
    </citation>
    <scope>NUCLEOTIDE SEQUENCE</scope>
    <source>
        <strain evidence="2">Hildebrandi</strain>
    </source>
</reference>
<feature type="region of interest" description="Disordered" evidence="1">
    <location>
        <begin position="165"/>
        <end position="226"/>
    </location>
</feature>
<organism evidence="2 3">
    <name type="scientific">Nitzschia inconspicua</name>
    <dbReference type="NCBI Taxonomy" id="303405"/>
    <lineage>
        <taxon>Eukaryota</taxon>
        <taxon>Sar</taxon>
        <taxon>Stramenopiles</taxon>
        <taxon>Ochrophyta</taxon>
        <taxon>Bacillariophyta</taxon>
        <taxon>Bacillariophyceae</taxon>
        <taxon>Bacillariophycidae</taxon>
        <taxon>Bacillariales</taxon>
        <taxon>Bacillariaceae</taxon>
        <taxon>Nitzschia</taxon>
    </lineage>
</organism>
<proteinExistence type="predicted"/>
<name>A0A9K3KK65_9STRA</name>
<protein>
    <submittedName>
        <fullName evidence="2">Uncharacterized protein</fullName>
    </submittedName>
</protein>
<evidence type="ECO:0000313" key="3">
    <source>
        <dbReference type="Proteomes" id="UP000693970"/>
    </source>
</evidence>